<evidence type="ECO:0000256" key="1">
    <source>
        <dbReference type="SAM" id="MobiDB-lite"/>
    </source>
</evidence>
<organism evidence="3 4">
    <name type="scientific">Desertihabitans brevis</name>
    <dbReference type="NCBI Taxonomy" id="2268447"/>
    <lineage>
        <taxon>Bacteria</taxon>
        <taxon>Bacillati</taxon>
        <taxon>Actinomycetota</taxon>
        <taxon>Actinomycetes</taxon>
        <taxon>Propionibacteriales</taxon>
        <taxon>Propionibacteriaceae</taxon>
        <taxon>Desertihabitans</taxon>
    </lineage>
</organism>
<evidence type="ECO:0000313" key="3">
    <source>
        <dbReference type="EMBL" id="RCK69929.1"/>
    </source>
</evidence>
<feature type="region of interest" description="Disordered" evidence="1">
    <location>
        <begin position="48"/>
        <end position="112"/>
    </location>
</feature>
<feature type="domain" description="Transcription factor zinc-finger" evidence="2">
    <location>
        <begin position="4"/>
        <end position="43"/>
    </location>
</feature>
<dbReference type="Pfam" id="PF13453">
    <property type="entry name" value="Zn_ribbon_TFIIB"/>
    <property type="match status" value="1"/>
</dbReference>
<dbReference type="EMBL" id="QOUI01000004">
    <property type="protein sequence ID" value="RCK69929.1"/>
    <property type="molecule type" value="Genomic_DNA"/>
</dbReference>
<evidence type="ECO:0000313" key="4">
    <source>
        <dbReference type="Proteomes" id="UP000252770"/>
    </source>
</evidence>
<feature type="compositionally biased region" description="Low complexity" evidence="1">
    <location>
        <begin position="62"/>
        <end position="71"/>
    </location>
</feature>
<dbReference type="RefSeq" id="WP_114126115.1">
    <property type="nucleotide sequence ID" value="NZ_QOUI01000004.1"/>
</dbReference>
<dbReference type="AlphaFoldDB" id="A0A367YWN4"/>
<sequence>MDLTCPKCRAGMRHYERSGVIIDQCTECRGVFLDRGELEKLMDAETSYYGGGQQAAPPPAAGYPSHQGGYPPQQPVRPQRRGWGSPGSPDSPSYHGGYHRRRKGGFLGDLFG</sequence>
<evidence type="ECO:0000259" key="2">
    <source>
        <dbReference type="Pfam" id="PF13453"/>
    </source>
</evidence>
<proteinExistence type="predicted"/>
<protein>
    <recommendedName>
        <fullName evidence="2">Transcription factor zinc-finger domain-containing protein</fullName>
    </recommendedName>
</protein>
<keyword evidence="4" id="KW-1185">Reference proteome</keyword>
<reference evidence="3 4" key="1">
    <citation type="submission" date="2018-07" db="EMBL/GenBank/DDBJ databases">
        <title>Desertimonas flava gen. nov. sp. nov.</title>
        <authorList>
            <person name="Liu S."/>
        </authorList>
    </citation>
    <scope>NUCLEOTIDE SEQUENCE [LARGE SCALE GENOMIC DNA]</scope>
    <source>
        <strain evidence="3 4">16Sb5-5</strain>
    </source>
</reference>
<name>A0A367YWN4_9ACTN</name>
<dbReference type="InterPro" id="IPR027392">
    <property type="entry name" value="TF_Znf"/>
</dbReference>
<accession>A0A367YWN4</accession>
<dbReference type="Proteomes" id="UP000252770">
    <property type="component" value="Unassembled WGS sequence"/>
</dbReference>
<feature type="compositionally biased region" description="Low complexity" evidence="1">
    <location>
        <begin position="81"/>
        <end position="96"/>
    </location>
</feature>
<gene>
    <name evidence="3" type="ORF">DT076_07860</name>
</gene>
<comment type="caution">
    <text evidence="3">The sequence shown here is derived from an EMBL/GenBank/DDBJ whole genome shotgun (WGS) entry which is preliminary data.</text>
</comment>